<dbReference type="PROSITE" id="PS50110">
    <property type="entry name" value="RESPONSE_REGULATORY"/>
    <property type="match status" value="1"/>
</dbReference>
<evidence type="ECO:0000313" key="6">
    <source>
        <dbReference type="EMBL" id="SNS95164.1"/>
    </source>
</evidence>
<evidence type="ECO:0000256" key="3">
    <source>
        <dbReference type="PROSITE-ProRule" id="PRU00169"/>
    </source>
</evidence>
<feature type="modified residue" description="4-aspartylphosphate" evidence="3">
    <location>
        <position position="68"/>
    </location>
</feature>
<dbReference type="CDD" id="cd01949">
    <property type="entry name" value="GGDEF"/>
    <property type="match status" value="1"/>
</dbReference>
<dbReference type="NCBIfam" id="TIGR00254">
    <property type="entry name" value="GGDEF"/>
    <property type="match status" value="1"/>
</dbReference>
<dbReference type="Gene3D" id="3.30.70.270">
    <property type="match status" value="1"/>
</dbReference>
<dbReference type="InterPro" id="IPR029787">
    <property type="entry name" value="Nucleotide_cyclase"/>
</dbReference>
<dbReference type="SMART" id="SM00448">
    <property type="entry name" value="REC"/>
    <property type="match status" value="1"/>
</dbReference>
<dbReference type="SUPFAM" id="SSF55073">
    <property type="entry name" value="Nucleotide cyclase"/>
    <property type="match status" value="1"/>
</dbReference>
<dbReference type="InterPro" id="IPR011006">
    <property type="entry name" value="CheY-like_superfamily"/>
</dbReference>
<dbReference type="PROSITE" id="PS50887">
    <property type="entry name" value="GGDEF"/>
    <property type="match status" value="1"/>
</dbReference>
<dbReference type="AlphaFoldDB" id="A0A239IRX3"/>
<protein>
    <recommendedName>
        <fullName evidence="1">diguanylate cyclase</fullName>
        <ecNumber evidence="1">2.7.7.65</ecNumber>
    </recommendedName>
</protein>
<dbReference type="RefSeq" id="WP_217900178.1">
    <property type="nucleotide sequence ID" value="NZ_FZOT01000010.1"/>
</dbReference>
<dbReference type="GO" id="GO:0000160">
    <property type="term" value="P:phosphorelay signal transduction system"/>
    <property type="evidence" value="ECO:0007669"/>
    <property type="project" value="InterPro"/>
</dbReference>
<dbReference type="EC" id="2.7.7.65" evidence="1"/>
<dbReference type="Pfam" id="PF00072">
    <property type="entry name" value="Response_reg"/>
    <property type="match status" value="1"/>
</dbReference>
<feature type="domain" description="GGDEF" evidence="5">
    <location>
        <begin position="178"/>
        <end position="315"/>
    </location>
</feature>
<evidence type="ECO:0000256" key="2">
    <source>
        <dbReference type="ARBA" id="ARBA00034247"/>
    </source>
</evidence>
<dbReference type="Gene3D" id="3.40.50.2300">
    <property type="match status" value="1"/>
</dbReference>
<dbReference type="EMBL" id="FZOT01000010">
    <property type="protein sequence ID" value="SNS95164.1"/>
    <property type="molecule type" value="Genomic_DNA"/>
</dbReference>
<dbReference type="PANTHER" id="PTHR45138:SF9">
    <property type="entry name" value="DIGUANYLATE CYCLASE DGCM-RELATED"/>
    <property type="match status" value="1"/>
</dbReference>
<dbReference type="InterPro" id="IPR050469">
    <property type="entry name" value="Diguanylate_Cyclase"/>
</dbReference>
<dbReference type="GO" id="GO:0052621">
    <property type="term" value="F:diguanylate cyclase activity"/>
    <property type="evidence" value="ECO:0007669"/>
    <property type="project" value="UniProtKB-EC"/>
</dbReference>
<dbReference type="PANTHER" id="PTHR45138">
    <property type="entry name" value="REGULATORY COMPONENTS OF SENSORY TRANSDUCTION SYSTEM"/>
    <property type="match status" value="1"/>
</dbReference>
<gene>
    <name evidence="6" type="ORF">SAMN06265795_11044</name>
</gene>
<evidence type="ECO:0000313" key="7">
    <source>
        <dbReference type="Proteomes" id="UP000198284"/>
    </source>
</evidence>
<dbReference type="Pfam" id="PF00990">
    <property type="entry name" value="GGDEF"/>
    <property type="match status" value="1"/>
</dbReference>
<dbReference type="GO" id="GO:0043709">
    <property type="term" value="P:cell adhesion involved in single-species biofilm formation"/>
    <property type="evidence" value="ECO:0007669"/>
    <property type="project" value="TreeGrafter"/>
</dbReference>
<evidence type="ECO:0000259" key="5">
    <source>
        <dbReference type="PROSITE" id="PS50887"/>
    </source>
</evidence>
<comment type="catalytic activity">
    <reaction evidence="2">
        <text>2 GTP = 3',3'-c-di-GMP + 2 diphosphate</text>
        <dbReference type="Rhea" id="RHEA:24898"/>
        <dbReference type="ChEBI" id="CHEBI:33019"/>
        <dbReference type="ChEBI" id="CHEBI:37565"/>
        <dbReference type="ChEBI" id="CHEBI:58805"/>
        <dbReference type="EC" id="2.7.7.65"/>
    </reaction>
</comment>
<accession>A0A239IRX3</accession>
<sequence>MNNSQVESMTDAAAELKKGTILVVDDEEIYLQLLSAMLGDDYHVYIADNGRAAIETALACKPDLILLDMVLPDMDGIHICTELKNIPELAETPVIFVTSMVDARSEVSGLQTGAVDYVSKPIKKDVLKARIEVQLALKHNRDRLLRMASTDGLTGLSNRVSFDDKLDKEIMRLSRVHLPLSLITMDVDYFKQFNDTYGHVAGDDCLRLVSAAVSANMNRLSDLAARIGGEEFACILPQVALSGAVAVAERIRQEIHRLRIPHEKSQVAPFVTLSFGVLSLTCNFNCQRQAILEQADEQLYKSKREGRDRISSALFIG</sequence>
<keyword evidence="3" id="KW-0597">Phosphoprotein</keyword>
<dbReference type="FunFam" id="3.30.70.270:FF:000001">
    <property type="entry name" value="Diguanylate cyclase domain protein"/>
    <property type="match status" value="1"/>
</dbReference>
<dbReference type="GO" id="GO:1902201">
    <property type="term" value="P:negative regulation of bacterial-type flagellum-dependent cell motility"/>
    <property type="evidence" value="ECO:0007669"/>
    <property type="project" value="TreeGrafter"/>
</dbReference>
<reference evidence="6 7" key="1">
    <citation type="submission" date="2017-06" db="EMBL/GenBank/DDBJ databases">
        <authorList>
            <person name="Kim H.J."/>
            <person name="Triplett B.A."/>
        </authorList>
    </citation>
    <scope>NUCLEOTIDE SEQUENCE [LARGE SCALE GENOMIC DNA]</scope>
    <source>
        <strain evidence="6 7">U15</strain>
    </source>
</reference>
<dbReference type="InterPro" id="IPR001789">
    <property type="entry name" value="Sig_transdc_resp-reg_receiver"/>
</dbReference>
<organism evidence="6 7">
    <name type="scientific">Noviherbaspirillum humi</name>
    <dbReference type="NCBI Taxonomy" id="1688639"/>
    <lineage>
        <taxon>Bacteria</taxon>
        <taxon>Pseudomonadati</taxon>
        <taxon>Pseudomonadota</taxon>
        <taxon>Betaproteobacteria</taxon>
        <taxon>Burkholderiales</taxon>
        <taxon>Oxalobacteraceae</taxon>
        <taxon>Noviherbaspirillum</taxon>
    </lineage>
</organism>
<name>A0A239IRX3_9BURK</name>
<dbReference type="GO" id="GO:0005886">
    <property type="term" value="C:plasma membrane"/>
    <property type="evidence" value="ECO:0007669"/>
    <property type="project" value="TreeGrafter"/>
</dbReference>
<dbReference type="SUPFAM" id="SSF52172">
    <property type="entry name" value="CheY-like"/>
    <property type="match status" value="1"/>
</dbReference>
<dbReference type="InterPro" id="IPR043128">
    <property type="entry name" value="Rev_trsase/Diguanyl_cyclase"/>
</dbReference>
<dbReference type="SMART" id="SM00267">
    <property type="entry name" value="GGDEF"/>
    <property type="match status" value="1"/>
</dbReference>
<feature type="domain" description="Response regulatory" evidence="4">
    <location>
        <begin position="20"/>
        <end position="135"/>
    </location>
</feature>
<dbReference type="InterPro" id="IPR000160">
    <property type="entry name" value="GGDEF_dom"/>
</dbReference>
<evidence type="ECO:0000259" key="4">
    <source>
        <dbReference type="PROSITE" id="PS50110"/>
    </source>
</evidence>
<dbReference type="Proteomes" id="UP000198284">
    <property type="component" value="Unassembled WGS sequence"/>
</dbReference>
<evidence type="ECO:0000256" key="1">
    <source>
        <dbReference type="ARBA" id="ARBA00012528"/>
    </source>
</evidence>
<keyword evidence="7" id="KW-1185">Reference proteome</keyword>
<proteinExistence type="predicted"/>